<reference evidence="2" key="1">
    <citation type="submission" date="2019-09" db="EMBL/GenBank/DDBJ databases">
        <title>Organ-specific transcriptomic study of the physiology of the cattle tick, Rhipicephalus microplus.</title>
        <authorList>
            <person name="Tirloni L."/>
            <person name="Braz G."/>
            <person name="Gandara A.C.P."/>
            <person name="Sabadin G.A."/>
            <person name="da Silva R.M."/>
            <person name="Guizzo M.G."/>
            <person name="Machado J.A."/>
            <person name="Costa E.P."/>
            <person name="Gomes H.F."/>
            <person name="Moraes J."/>
            <person name="Mota M.B.S."/>
            <person name="Mesquita R.D."/>
            <person name="Alvarenga P.H."/>
            <person name="Alves F."/>
            <person name="Seixas A."/>
            <person name="da Fonseca R.N."/>
            <person name="Fogaca A."/>
            <person name="Logullo C."/>
            <person name="Tanaka A."/>
            <person name="Daffre S."/>
            <person name="Termignoni C."/>
            <person name="Vaz I.S.Jr."/>
            <person name="Oliveira P.L."/>
            <person name="Ribeiro J.M."/>
        </authorList>
    </citation>
    <scope>NUCLEOTIDE SEQUENCE</scope>
    <source>
        <strain evidence="2">Porto Alegre</strain>
    </source>
</reference>
<evidence type="ECO:0000256" key="1">
    <source>
        <dbReference type="SAM" id="SignalP"/>
    </source>
</evidence>
<dbReference type="EMBL" id="GHWJ01009945">
    <property type="protein sequence ID" value="NOV42682.1"/>
    <property type="molecule type" value="Transcribed_RNA"/>
</dbReference>
<accession>A0A6M2D9B2</accession>
<evidence type="ECO:0000313" key="2">
    <source>
        <dbReference type="EMBL" id="NOV42682.1"/>
    </source>
</evidence>
<dbReference type="AlphaFoldDB" id="A0A6M2D9B2"/>
<protein>
    <submittedName>
        <fullName evidence="2">Putative secreted protein</fullName>
    </submittedName>
</protein>
<keyword evidence="1" id="KW-0732">Signal</keyword>
<sequence length="119" mass="13742">MSAACRQACRLQIPRMRSAARLCSLVLCHVVHSVHSWSFARRCQRRHPRKICRVRSPAVQMHHRMLMWPTRTPMWATTQAWAETTSLRLQHHSGSLTKGKQKSAQTRAMLAACRQACRL</sequence>
<organism evidence="2">
    <name type="scientific">Rhipicephalus microplus</name>
    <name type="common">Cattle tick</name>
    <name type="synonym">Boophilus microplus</name>
    <dbReference type="NCBI Taxonomy" id="6941"/>
    <lineage>
        <taxon>Eukaryota</taxon>
        <taxon>Metazoa</taxon>
        <taxon>Ecdysozoa</taxon>
        <taxon>Arthropoda</taxon>
        <taxon>Chelicerata</taxon>
        <taxon>Arachnida</taxon>
        <taxon>Acari</taxon>
        <taxon>Parasitiformes</taxon>
        <taxon>Ixodida</taxon>
        <taxon>Ixodoidea</taxon>
        <taxon>Ixodidae</taxon>
        <taxon>Rhipicephalinae</taxon>
        <taxon>Rhipicephalus</taxon>
        <taxon>Boophilus</taxon>
    </lineage>
</organism>
<feature type="signal peptide" evidence="1">
    <location>
        <begin position="1"/>
        <end position="36"/>
    </location>
</feature>
<feature type="chain" id="PRO_5026691628" evidence="1">
    <location>
        <begin position="37"/>
        <end position="119"/>
    </location>
</feature>
<proteinExistence type="predicted"/>
<name>A0A6M2D9B2_RHIMP</name>